<dbReference type="Gene3D" id="2.60.40.1760">
    <property type="entry name" value="glycosyl hydrolase (family 31)"/>
    <property type="match status" value="1"/>
</dbReference>
<dbReference type="Pfam" id="PF21365">
    <property type="entry name" value="Glyco_hydro_31_3rd"/>
    <property type="match status" value="1"/>
</dbReference>
<accession>A0A177AVG9</accession>
<keyword evidence="8 10" id="KW-0326">Glycosidase</keyword>
<evidence type="ECO:0000256" key="6">
    <source>
        <dbReference type="ARBA" id="ARBA00022824"/>
    </source>
</evidence>
<name>A0A177AVG9_9BILA</name>
<dbReference type="AlphaFoldDB" id="A0A177AVG9"/>
<evidence type="ECO:0000259" key="13">
    <source>
        <dbReference type="Pfam" id="PF21365"/>
    </source>
</evidence>
<dbReference type="InterPro" id="IPR025887">
    <property type="entry name" value="Glyco_hydro_31_N_dom"/>
</dbReference>
<dbReference type="PANTHER" id="PTHR22762">
    <property type="entry name" value="ALPHA-GLUCOSIDASE"/>
    <property type="match status" value="1"/>
</dbReference>
<gene>
    <name evidence="14" type="ORF">A3Q56_06918</name>
</gene>
<dbReference type="GO" id="GO:0006491">
    <property type="term" value="P:N-glycan processing"/>
    <property type="evidence" value="ECO:0007669"/>
    <property type="project" value="TreeGrafter"/>
</dbReference>
<evidence type="ECO:0000256" key="9">
    <source>
        <dbReference type="ARBA" id="ARBA00042895"/>
    </source>
</evidence>
<evidence type="ECO:0000256" key="2">
    <source>
        <dbReference type="ARBA" id="ARBA00004833"/>
    </source>
</evidence>
<dbReference type="InterPro" id="IPR048395">
    <property type="entry name" value="Glyco_hydro_31_C"/>
</dbReference>
<feature type="domain" description="Glycoside hydrolase family 31 TIM barrel" evidence="11">
    <location>
        <begin position="114"/>
        <end position="445"/>
    </location>
</feature>
<dbReference type="InterPro" id="IPR011013">
    <property type="entry name" value="Gal_mutarotase_sf_dom"/>
</dbReference>
<dbReference type="InterPro" id="IPR000322">
    <property type="entry name" value="Glyco_hydro_31_TIM"/>
</dbReference>
<feature type="non-terminal residue" evidence="14">
    <location>
        <position position="1"/>
    </location>
</feature>
<organism evidence="14 15">
    <name type="scientific">Intoshia linei</name>
    <dbReference type="NCBI Taxonomy" id="1819745"/>
    <lineage>
        <taxon>Eukaryota</taxon>
        <taxon>Metazoa</taxon>
        <taxon>Spiralia</taxon>
        <taxon>Lophotrochozoa</taxon>
        <taxon>Mesozoa</taxon>
        <taxon>Orthonectida</taxon>
        <taxon>Rhopaluridae</taxon>
        <taxon>Intoshia</taxon>
    </lineage>
</organism>
<dbReference type="FunFam" id="3.20.20.80:FF:000039">
    <property type="entry name" value="Glucosidase, alpha neutral C"/>
    <property type="match status" value="1"/>
</dbReference>
<dbReference type="Proteomes" id="UP000078046">
    <property type="component" value="Unassembled WGS sequence"/>
</dbReference>
<dbReference type="SUPFAM" id="SSF74650">
    <property type="entry name" value="Galactose mutarotase-like"/>
    <property type="match status" value="1"/>
</dbReference>
<dbReference type="Gene3D" id="2.60.40.1180">
    <property type="entry name" value="Golgi alpha-mannosidase II"/>
    <property type="match status" value="2"/>
</dbReference>
<dbReference type="SUPFAM" id="SSF51445">
    <property type="entry name" value="(Trans)glycosidases"/>
    <property type="match status" value="1"/>
</dbReference>
<evidence type="ECO:0000256" key="10">
    <source>
        <dbReference type="RuleBase" id="RU361185"/>
    </source>
</evidence>
<evidence type="ECO:0000256" key="5">
    <source>
        <dbReference type="ARBA" id="ARBA00022801"/>
    </source>
</evidence>
<dbReference type="SUPFAM" id="SSF51011">
    <property type="entry name" value="Glycosyl hydrolase domain"/>
    <property type="match status" value="1"/>
</dbReference>
<protein>
    <recommendedName>
        <fullName evidence="9">Glucosidase II subunit alpha</fullName>
    </recommendedName>
</protein>
<evidence type="ECO:0000313" key="14">
    <source>
        <dbReference type="EMBL" id="OAF65383.1"/>
    </source>
</evidence>
<comment type="pathway">
    <text evidence="2">Glycan metabolism; N-glycan metabolism.</text>
</comment>
<comment type="subcellular location">
    <subcellularLocation>
        <location evidence="1">Endoplasmic reticulum</location>
    </subcellularLocation>
</comment>
<dbReference type="CDD" id="cd14752">
    <property type="entry name" value="GH31_N"/>
    <property type="match status" value="1"/>
</dbReference>
<dbReference type="CDD" id="cd06603">
    <property type="entry name" value="GH31_GANC_GANAB_alpha"/>
    <property type="match status" value="1"/>
</dbReference>
<keyword evidence="7" id="KW-0325">Glycoprotein</keyword>
<dbReference type="OrthoDB" id="3237269at2759"/>
<dbReference type="GO" id="GO:0030246">
    <property type="term" value="F:carbohydrate binding"/>
    <property type="evidence" value="ECO:0007669"/>
    <property type="project" value="InterPro"/>
</dbReference>
<comment type="similarity">
    <text evidence="3 10">Belongs to the glycosyl hydrolase 31 family.</text>
</comment>
<feature type="domain" description="Glycosyl hydrolase family 31 C-terminal" evidence="13">
    <location>
        <begin position="454"/>
        <end position="536"/>
    </location>
</feature>
<dbReference type="Pfam" id="PF01055">
    <property type="entry name" value="Glyco_hydro_31_2nd"/>
    <property type="match status" value="1"/>
</dbReference>
<comment type="caution">
    <text evidence="14">The sequence shown here is derived from an EMBL/GenBank/DDBJ whole genome shotgun (WGS) entry which is preliminary data.</text>
</comment>
<reference evidence="14 15" key="1">
    <citation type="submission" date="2016-04" db="EMBL/GenBank/DDBJ databases">
        <title>The genome of Intoshia linei affirms orthonectids as highly simplified spiralians.</title>
        <authorList>
            <person name="Mikhailov K.V."/>
            <person name="Slusarev G.S."/>
            <person name="Nikitin M.A."/>
            <person name="Logacheva M.D."/>
            <person name="Penin A."/>
            <person name="Aleoshin V."/>
            <person name="Panchin Y.V."/>
        </authorList>
    </citation>
    <scope>NUCLEOTIDE SEQUENCE [LARGE SCALE GENOMIC DNA]</scope>
    <source>
        <strain evidence="14">Intl2013</strain>
        <tissue evidence="14">Whole animal</tissue>
    </source>
</reference>
<dbReference type="InterPro" id="IPR013780">
    <property type="entry name" value="Glyco_hydro_b"/>
</dbReference>
<evidence type="ECO:0000256" key="3">
    <source>
        <dbReference type="ARBA" id="ARBA00007806"/>
    </source>
</evidence>
<evidence type="ECO:0000256" key="4">
    <source>
        <dbReference type="ARBA" id="ARBA00022729"/>
    </source>
</evidence>
<dbReference type="GO" id="GO:0005975">
    <property type="term" value="P:carbohydrate metabolic process"/>
    <property type="evidence" value="ECO:0007669"/>
    <property type="project" value="InterPro"/>
</dbReference>
<dbReference type="Pfam" id="PF13802">
    <property type="entry name" value="Gal_mutarotas_2"/>
    <property type="match status" value="1"/>
</dbReference>
<proteinExistence type="inferred from homology"/>
<dbReference type="EMBL" id="LWCA01001322">
    <property type="protein sequence ID" value="OAF65383.1"/>
    <property type="molecule type" value="Genomic_DNA"/>
</dbReference>
<evidence type="ECO:0000256" key="1">
    <source>
        <dbReference type="ARBA" id="ARBA00004240"/>
    </source>
</evidence>
<dbReference type="InterPro" id="IPR017853">
    <property type="entry name" value="GH"/>
</dbReference>
<dbReference type="GO" id="GO:0005783">
    <property type="term" value="C:endoplasmic reticulum"/>
    <property type="evidence" value="ECO:0007669"/>
    <property type="project" value="UniProtKB-SubCell"/>
</dbReference>
<feature type="domain" description="Glycoside hydrolase family 31 N-terminal" evidence="12">
    <location>
        <begin position="1"/>
        <end position="65"/>
    </location>
</feature>
<keyword evidence="15" id="KW-1185">Reference proteome</keyword>
<keyword evidence="5 10" id="KW-0378">Hydrolase</keyword>
<keyword evidence="4" id="KW-0732">Signal</keyword>
<dbReference type="GO" id="GO:0090599">
    <property type="term" value="F:alpha-glucosidase activity"/>
    <property type="evidence" value="ECO:0007669"/>
    <property type="project" value="TreeGrafter"/>
</dbReference>
<sequence length="670" mass="78283">IPEHTDSFALKDTTNGEPYRLYNLDVFEYELNSRMAIYGSIPYIIAHGLNRTMGMFWSNAAETWVNIKLPSEETTTAPTTHWVSESGHFDMFVFIGPTLYDVSRQYTTIVGKMTLPPLYALGYHQCRWNYNDESDVLAVQENFDKANIPLDVIWLDIEHTDGKRYFTWDTSKFPHPEKLVKKLSDRERSLVTISDPHIKLDANFIIYSDMSDLGYFVKDSSNKDFEGWCWPGSSMWPDFFNPEVRAYWSECFSSDRYSGSNSYLMSWLDMNEPSVFNGPEITLPKSIVHFNKLEHRQLHNAYAYFSQKSSYEALLNRSINEKSNKVERPFLLSRGIFAGSQKFSAVWTGDNLAAFSHLEVSVKMLLSLNIAGYSFSGADVGGFFKDASIDLLKKWYLAGALQPFFRAHAHIETKRREPYLFPDVSLVAQKAINVRYQLMPYIYTAFFESREFSIPVMLPLWAEFRDENLFDIDDTYLLGRRLLCSPVLDESLDHIVELPKNETWFDYFTNEIFFNRVDIVVEEFTMPIFVRSGSIIPVRERKRRSLRSTIYDPITLKIYLSENQHAQGNLYIDDYISLNYLDGSYIYQTIFFCGNTIYNKNSISNKFKSDVWLERIIIYNINTIPTNIKVLYFNSEKNLNFTHEKIFNFNVLTIRKPSFKIHEEWKLLLK</sequence>
<evidence type="ECO:0000313" key="15">
    <source>
        <dbReference type="Proteomes" id="UP000078046"/>
    </source>
</evidence>
<dbReference type="Gene3D" id="3.20.20.80">
    <property type="entry name" value="Glycosidases"/>
    <property type="match status" value="2"/>
</dbReference>
<keyword evidence="6" id="KW-0256">Endoplasmic reticulum</keyword>
<evidence type="ECO:0000256" key="8">
    <source>
        <dbReference type="ARBA" id="ARBA00023295"/>
    </source>
</evidence>
<evidence type="ECO:0000259" key="12">
    <source>
        <dbReference type="Pfam" id="PF13802"/>
    </source>
</evidence>
<dbReference type="PANTHER" id="PTHR22762:SF54">
    <property type="entry name" value="BCDNA.GH04962"/>
    <property type="match status" value="1"/>
</dbReference>
<evidence type="ECO:0000259" key="11">
    <source>
        <dbReference type="Pfam" id="PF01055"/>
    </source>
</evidence>
<evidence type="ECO:0000256" key="7">
    <source>
        <dbReference type="ARBA" id="ARBA00023180"/>
    </source>
</evidence>